<dbReference type="InterPro" id="IPR051876">
    <property type="entry name" value="ODA-DC/CCD"/>
</dbReference>
<evidence type="ECO:0000256" key="2">
    <source>
        <dbReference type="SAM" id="Coils"/>
    </source>
</evidence>
<feature type="coiled-coil region" evidence="2">
    <location>
        <begin position="30"/>
        <end position="133"/>
    </location>
</feature>
<feature type="compositionally biased region" description="Basic and acidic residues" evidence="3">
    <location>
        <begin position="583"/>
        <end position="601"/>
    </location>
</feature>
<evidence type="ECO:0000313" key="5">
    <source>
        <dbReference type="EMBL" id="KXS20533.1"/>
    </source>
</evidence>
<dbReference type="OrthoDB" id="6766775at2759"/>
<sequence>MAAIRAQSPGGSSSGGDGDALDVGLATIELQKLQRQFRLMEGDRKAYTDETKMQIGKQRYGDGGDDITSALQSLRRENAVLRSDLRLLERRRDAQAKECMAEDETGGGEGRKMRRLEEEAEVLLRKLRASHHTLSRLASRTAMCERDVAAARAEELRAGPRLEHEEKARRVLENRLDKSLAKFSTALSHNKALRTRVESLLRERGVYDAARRRLDRDLRESKAGMAETIESSNAAYETRDDAQTRLLTLREKADKEYQAYLVEMKDLGRILEQDRKLKEFMSTKAADRTAIARERMAQIMARQAERAREESTAAQGDAAGQKSVPGAAQAAQAEQTRYDLDEVLGDLREATGQDNVGDMVTRFCELEDQSFSLFNYVNEVQDECERLSDEIARVEDSARKATEVDKADEEERGRRVAVMEVQLAADKRKVEQYRSKATDAAAGLSGMLEKVEALVASVRVLAPLEGCNIRFELPVDLVADPLGPPDAAARVTFENVLAYLKFVEGKANDMLLANYLLSVPRNKDGEDGAGEDSGLTETEAREKERKEKEALGGLLGRGPKEALGEIKPVVALPTAEDYDSAEEVDRPLTRADFERMTTEKFQKKHSAKSATGGAGGHGAMARQGPRGRKMTLRGPPPMGSGKRPTAPTQ</sequence>
<reference evidence="5 6" key="1">
    <citation type="journal article" date="2015" name="Genome Biol. Evol.">
        <title>Phylogenomic analyses indicate that early fungi evolved digesting cell walls of algal ancestors of land plants.</title>
        <authorList>
            <person name="Chang Y."/>
            <person name="Wang S."/>
            <person name="Sekimoto S."/>
            <person name="Aerts A.L."/>
            <person name="Choi C."/>
            <person name="Clum A."/>
            <person name="LaButti K.M."/>
            <person name="Lindquist E.A."/>
            <person name="Yee Ngan C."/>
            <person name="Ohm R.A."/>
            <person name="Salamov A.A."/>
            <person name="Grigoriev I.V."/>
            <person name="Spatafora J.W."/>
            <person name="Berbee M.L."/>
        </authorList>
    </citation>
    <scope>NUCLEOTIDE SEQUENCE [LARGE SCALE GENOMIC DNA]</scope>
    <source>
        <strain evidence="5 6">JEL478</strain>
    </source>
</reference>
<evidence type="ECO:0000259" key="4">
    <source>
        <dbReference type="Pfam" id="PF21773"/>
    </source>
</evidence>
<protein>
    <recommendedName>
        <fullName evidence="4">ODAD1 central coiled coil region domain-containing protein</fullName>
    </recommendedName>
</protein>
<dbReference type="Pfam" id="PF21773">
    <property type="entry name" value="ODAD1_CC"/>
    <property type="match status" value="1"/>
</dbReference>
<gene>
    <name evidence="5" type="ORF">M427DRAFT_28236</name>
</gene>
<feature type="compositionally biased region" description="Basic and acidic residues" evidence="3">
    <location>
        <begin position="538"/>
        <end position="550"/>
    </location>
</feature>
<proteinExistence type="predicted"/>
<dbReference type="PANTHER" id="PTHR21694:SF18">
    <property type="entry name" value="COILED-COIL DOMAIN-CONTAINING PROTEIN 63"/>
    <property type="match status" value="1"/>
</dbReference>
<accession>A0A139AVC8</accession>
<evidence type="ECO:0000256" key="1">
    <source>
        <dbReference type="ARBA" id="ARBA00023054"/>
    </source>
</evidence>
<dbReference type="OMA" id="CYKDTIC"/>
<feature type="region of interest" description="Disordered" evidence="3">
    <location>
        <begin position="577"/>
        <end position="649"/>
    </location>
</feature>
<dbReference type="EMBL" id="KQ965735">
    <property type="protein sequence ID" value="KXS20533.1"/>
    <property type="molecule type" value="Genomic_DNA"/>
</dbReference>
<dbReference type="STRING" id="1344416.A0A139AVC8"/>
<feature type="domain" description="ODAD1 central coiled coil region" evidence="4">
    <location>
        <begin position="167"/>
        <end position="458"/>
    </location>
</feature>
<feature type="coiled-coil region" evidence="2">
    <location>
        <begin position="377"/>
        <end position="404"/>
    </location>
</feature>
<feature type="region of interest" description="Disordered" evidence="3">
    <location>
        <begin position="522"/>
        <end position="559"/>
    </location>
</feature>
<dbReference type="Proteomes" id="UP000070544">
    <property type="component" value="Unassembled WGS sequence"/>
</dbReference>
<evidence type="ECO:0000313" key="6">
    <source>
        <dbReference type="Proteomes" id="UP000070544"/>
    </source>
</evidence>
<dbReference type="PANTHER" id="PTHR21694">
    <property type="entry name" value="COILED-COIL DOMAIN-CONTAINING PROTEIN 63"/>
    <property type="match status" value="1"/>
</dbReference>
<evidence type="ECO:0000256" key="3">
    <source>
        <dbReference type="SAM" id="MobiDB-lite"/>
    </source>
</evidence>
<keyword evidence="1 2" id="KW-0175">Coiled coil</keyword>
<dbReference type="InterPro" id="IPR049258">
    <property type="entry name" value="ODAD1_CC"/>
</dbReference>
<name>A0A139AVC8_GONPJ</name>
<organism evidence="5 6">
    <name type="scientific">Gonapodya prolifera (strain JEL478)</name>
    <name type="common">Monoblepharis prolifera</name>
    <dbReference type="NCBI Taxonomy" id="1344416"/>
    <lineage>
        <taxon>Eukaryota</taxon>
        <taxon>Fungi</taxon>
        <taxon>Fungi incertae sedis</taxon>
        <taxon>Chytridiomycota</taxon>
        <taxon>Chytridiomycota incertae sedis</taxon>
        <taxon>Monoblepharidomycetes</taxon>
        <taxon>Monoblepharidales</taxon>
        <taxon>Gonapodyaceae</taxon>
        <taxon>Gonapodya</taxon>
    </lineage>
</organism>
<keyword evidence="6" id="KW-1185">Reference proteome</keyword>
<feature type="region of interest" description="Disordered" evidence="3">
    <location>
        <begin position="302"/>
        <end position="334"/>
    </location>
</feature>
<dbReference type="AlphaFoldDB" id="A0A139AVC8"/>